<evidence type="ECO:0000256" key="4">
    <source>
        <dbReference type="ARBA" id="ARBA00022917"/>
    </source>
</evidence>
<reference evidence="10 11" key="1">
    <citation type="journal article" date="2016" name="Nat. Commun.">
        <title>Thousands of microbial genomes shed light on interconnected biogeochemical processes in an aquifer system.</title>
        <authorList>
            <person name="Anantharaman K."/>
            <person name="Brown C.T."/>
            <person name="Hug L.A."/>
            <person name="Sharon I."/>
            <person name="Castelle C.J."/>
            <person name="Probst A.J."/>
            <person name="Thomas B.C."/>
            <person name="Singh A."/>
            <person name="Wilkins M.J."/>
            <person name="Karaoz U."/>
            <person name="Brodie E.L."/>
            <person name="Williams K.H."/>
            <person name="Hubbard S.S."/>
            <person name="Banfield J.F."/>
        </authorList>
    </citation>
    <scope>NUCLEOTIDE SEQUENCE [LARGE SCALE GENOMIC DNA]</scope>
</reference>
<evidence type="ECO:0000313" key="11">
    <source>
        <dbReference type="Proteomes" id="UP000179001"/>
    </source>
</evidence>
<evidence type="ECO:0000259" key="9">
    <source>
        <dbReference type="PROSITE" id="PS50862"/>
    </source>
</evidence>
<evidence type="ECO:0000256" key="2">
    <source>
        <dbReference type="ARBA" id="ARBA00022741"/>
    </source>
</evidence>
<feature type="binding site" evidence="8">
    <location>
        <position position="294"/>
    </location>
    <ligand>
        <name>L-histidine</name>
        <dbReference type="ChEBI" id="CHEBI:57595"/>
    </ligand>
</feature>
<comment type="caution">
    <text evidence="10">The sequence shown here is derived from an EMBL/GenBank/DDBJ whole genome shotgun (WGS) entry which is preliminary data.</text>
</comment>
<dbReference type="GO" id="GO:0005737">
    <property type="term" value="C:cytoplasm"/>
    <property type="evidence" value="ECO:0007669"/>
    <property type="project" value="UniProtKB-SubCell"/>
</dbReference>
<dbReference type="InterPro" id="IPR004154">
    <property type="entry name" value="Anticodon-bd"/>
</dbReference>
<dbReference type="Pfam" id="PF13393">
    <property type="entry name" value="tRNA-synt_His"/>
    <property type="match status" value="1"/>
</dbReference>
<keyword evidence="7 10" id="KW-0436">Ligase</keyword>
<comment type="subunit">
    <text evidence="7">Homodimer.</text>
</comment>
<dbReference type="GO" id="GO:0005524">
    <property type="term" value="F:ATP binding"/>
    <property type="evidence" value="ECO:0007669"/>
    <property type="project" value="UniProtKB-UniRule"/>
</dbReference>
<proteinExistence type="inferred from homology"/>
<dbReference type="PROSITE" id="PS50862">
    <property type="entry name" value="AA_TRNA_LIGASE_II"/>
    <property type="match status" value="1"/>
</dbReference>
<dbReference type="PANTHER" id="PTHR11476:SF7">
    <property type="entry name" value="HISTIDINE--TRNA LIGASE"/>
    <property type="match status" value="1"/>
</dbReference>
<dbReference type="NCBIfam" id="TIGR00442">
    <property type="entry name" value="hisS"/>
    <property type="match status" value="1"/>
</dbReference>
<evidence type="ECO:0000256" key="8">
    <source>
        <dbReference type="PIRSR" id="PIRSR001549-1"/>
    </source>
</evidence>
<dbReference type="GO" id="GO:0006427">
    <property type="term" value="P:histidyl-tRNA aminoacylation"/>
    <property type="evidence" value="ECO:0007669"/>
    <property type="project" value="UniProtKB-UniRule"/>
</dbReference>
<keyword evidence="2 7" id="KW-0547">Nucleotide-binding</keyword>
<evidence type="ECO:0000256" key="7">
    <source>
        <dbReference type="HAMAP-Rule" id="MF_00127"/>
    </source>
</evidence>
<accession>A0A1F5T071</accession>
<feature type="binding site" evidence="8">
    <location>
        <position position="133"/>
    </location>
    <ligand>
        <name>L-histidine</name>
        <dbReference type="ChEBI" id="CHEBI:57595"/>
    </ligand>
</feature>
<evidence type="ECO:0000256" key="1">
    <source>
        <dbReference type="ARBA" id="ARBA00008226"/>
    </source>
</evidence>
<feature type="domain" description="Aminoacyl-transfer RNA synthetases class-II family profile" evidence="9">
    <location>
        <begin position="1"/>
        <end position="359"/>
    </location>
</feature>
<protein>
    <recommendedName>
        <fullName evidence="7">Histidine--tRNA ligase</fullName>
        <ecNumber evidence="7">6.1.1.21</ecNumber>
    </recommendedName>
    <alternativeName>
        <fullName evidence="7">Histidyl-tRNA synthetase</fullName>
        <shortName evidence="7">HisRS</shortName>
    </alternativeName>
</protein>
<feature type="binding site" evidence="8">
    <location>
        <position position="119"/>
    </location>
    <ligand>
        <name>L-histidine</name>
        <dbReference type="ChEBI" id="CHEBI:57595"/>
    </ligand>
</feature>
<evidence type="ECO:0000313" key="10">
    <source>
        <dbReference type="EMBL" id="OGF32350.1"/>
    </source>
</evidence>
<dbReference type="Proteomes" id="UP000179001">
    <property type="component" value="Unassembled WGS sequence"/>
</dbReference>
<dbReference type="AlphaFoldDB" id="A0A1F5T071"/>
<dbReference type="HAMAP" id="MF_00127">
    <property type="entry name" value="His_tRNA_synth"/>
    <property type="match status" value="1"/>
</dbReference>
<keyword evidence="5 7" id="KW-0030">Aminoacyl-tRNA synthetase</keyword>
<evidence type="ECO:0000256" key="6">
    <source>
        <dbReference type="ARBA" id="ARBA00047639"/>
    </source>
</evidence>
<dbReference type="InterPro" id="IPR045864">
    <property type="entry name" value="aa-tRNA-synth_II/BPL/LPL"/>
</dbReference>
<dbReference type="Pfam" id="PF03129">
    <property type="entry name" value="HGTP_anticodon"/>
    <property type="match status" value="1"/>
</dbReference>
<evidence type="ECO:0000256" key="5">
    <source>
        <dbReference type="ARBA" id="ARBA00023146"/>
    </source>
</evidence>
<comment type="subcellular location">
    <subcellularLocation>
        <location evidence="7">Cytoplasm</location>
    </subcellularLocation>
</comment>
<gene>
    <name evidence="7" type="primary">hisS</name>
    <name evidence="10" type="ORF">A2478_03440</name>
</gene>
<dbReference type="InterPro" id="IPR004516">
    <property type="entry name" value="HisRS/HisZ"/>
</dbReference>
<dbReference type="SUPFAM" id="SSF52954">
    <property type="entry name" value="Class II aaRS ABD-related"/>
    <property type="match status" value="1"/>
</dbReference>
<dbReference type="InterPro" id="IPR015807">
    <property type="entry name" value="His-tRNA-ligase"/>
</dbReference>
<dbReference type="InterPro" id="IPR036621">
    <property type="entry name" value="Anticodon-bd_dom_sf"/>
</dbReference>
<feature type="binding site" evidence="8">
    <location>
        <begin position="298"/>
        <end position="299"/>
    </location>
    <ligand>
        <name>L-histidine</name>
        <dbReference type="ChEBI" id="CHEBI:57595"/>
    </ligand>
</feature>
<dbReference type="SUPFAM" id="SSF55681">
    <property type="entry name" value="Class II aaRS and biotin synthetases"/>
    <property type="match status" value="1"/>
</dbReference>
<sequence length="461" mass="52716">MQMSEKVSPILVSGFRDTDPADMIAKQRLIDEIMAVYRSFGFEPLDTAVVQLQTVLFEEFEYTDMDFFQVENSRKFSHSEAPRMALRFDLTVPLARYVAANIATLPRPFKRAQIGKVYRGEKAQAGRYCEFLQADIDSLFTGSVYSDAEIVAVMFTLFKKLGIDKFKIVINNRMICNLFPQYAGFNPDDLTAVLRVLDKIRKVSREETVKGLSHKQDEESKNPVRFLSNSSIRKLMYLIEKQGSNEDLLIYLKVKYQRAGLDTTGIVELEKMYEYCRMMGVDDKNLQVDFAMVRGLAYYTGPIFETYLTELPEFGSVFSGGRYDNLVSKFTEANVPATGASVGVDRLFEALKQLSYLKPLGSVVDVMIMVLDRSYMPEYLLMAKEIRDNGYNVMIYDGVDMSFKTQLMRAVTNDIHFVVIVGKDEMDKQVVTVKDLKTRKQSVLSRNEFTTYHFLNIITGT</sequence>
<dbReference type="EMBL" id="MFGJ01000006">
    <property type="protein sequence ID" value="OGF32350.1"/>
    <property type="molecule type" value="Genomic_DNA"/>
</dbReference>
<dbReference type="EC" id="6.1.1.21" evidence="7"/>
<keyword evidence="4 7" id="KW-0648">Protein biosynthesis</keyword>
<comment type="similarity">
    <text evidence="1 7">Belongs to the class-II aminoacyl-tRNA synthetase family.</text>
</comment>
<dbReference type="GO" id="GO:0004821">
    <property type="term" value="F:histidine-tRNA ligase activity"/>
    <property type="evidence" value="ECO:0007669"/>
    <property type="project" value="UniProtKB-UniRule"/>
</dbReference>
<keyword evidence="7" id="KW-0963">Cytoplasm</keyword>
<dbReference type="InterPro" id="IPR041715">
    <property type="entry name" value="HisRS-like_core"/>
</dbReference>
<feature type="binding site" evidence="8">
    <location>
        <position position="137"/>
    </location>
    <ligand>
        <name>L-histidine</name>
        <dbReference type="ChEBI" id="CHEBI:57595"/>
    </ligand>
</feature>
<organism evidence="10 11">
    <name type="scientific">Candidatus Falkowbacteria bacterium RIFOXYC2_FULL_36_12</name>
    <dbReference type="NCBI Taxonomy" id="1798002"/>
    <lineage>
        <taxon>Bacteria</taxon>
        <taxon>Candidatus Falkowiibacteriota</taxon>
    </lineage>
</organism>
<dbReference type="InterPro" id="IPR006195">
    <property type="entry name" value="aa-tRNA-synth_II"/>
</dbReference>
<dbReference type="PIRSF" id="PIRSF001549">
    <property type="entry name" value="His-tRNA_synth"/>
    <property type="match status" value="1"/>
</dbReference>
<dbReference type="CDD" id="cd00773">
    <property type="entry name" value="HisRS-like_core"/>
    <property type="match status" value="1"/>
</dbReference>
<dbReference type="Gene3D" id="3.30.930.10">
    <property type="entry name" value="Bira Bifunctional Protein, Domain 2"/>
    <property type="match status" value="1"/>
</dbReference>
<comment type="catalytic activity">
    <reaction evidence="6 7">
        <text>tRNA(His) + L-histidine + ATP = L-histidyl-tRNA(His) + AMP + diphosphate + H(+)</text>
        <dbReference type="Rhea" id="RHEA:17313"/>
        <dbReference type="Rhea" id="RHEA-COMP:9665"/>
        <dbReference type="Rhea" id="RHEA-COMP:9689"/>
        <dbReference type="ChEBI" id="CHEBI:15378"/>
        <dbReference type="ChEBI" id="CHEBI:30616"/>
        <dbReference type="ChEBI" id="CHEBI:33019"/>
        <dbReference type="ChEBI" id="CHEBI:57595"/>
        <dbReference type="ChEBI" id="CHEBI:78442"/>
        <dbReference type="ChEBI" id="CHEBI:78527"/>
        <dbReference type="ChEBI" id="CHEBI:456215"/>
        <dbReference type="EC" id="6.1.1.21"/>
    </reaction>
</comment>
<dbReference type="STRING" id="1798002.A2478_03440"/>
<dbReference type="PANTHER" id="PTHR11476">
    <property type="entry name" value="HISTIDYL-TRNA SYNTHETASE"/>
    <property type="match status" value="1"/>
</dbReference>
<name>A0A1F5T071_9BACT</name>
<evidence type="ECO:0000256" key="3">
    <source>
        <dbReference type="ARBA" id="ARBA00022840"/>
    </source>
</evidence>
<feature type="binding site" evidence="8">
    <location>
        <begin position="89"/>
        <end position="91"/>
    </location>
    <ligand>
        <name>L-histidine</name>
        <dbReference type="ChEBI" id="CHEBI:57595"/>
    </ligand>
</feature>
<keyword evidence="3 7" id="KW-0067">ATP-binding</keyword>
<dbReference type="Gene3D" id="3.40.50.800">
    <property type="entry name" value="Anticodon-binding domain"/>
    <property type="match status" value="1"/>
</dbReference>